<reference evidence="1 2" key="1">
    <citation type="submission" date="2018-07" db="EMBL/GenBank/DDBJ databases">
        <title>Genomic Encyclopedia of Type Strains, Phase IV (KMG-IV): sequencing the most valuable type-strain genomes for metagenomic binning, comparative biology and taxonomic classification.</title>
        <authorList>
            <person name="Goeker M."/>
        </authorList>
    </citation>
    <scope>NUCLEOTIDE SEQUENCE [LARGE SCALE GENOMIC DNA]</scope>
    <source>
        <strain evidence="1 2">DSM 21352</strain>
    </source>
</reference>
<evidence type="ECO:0000313" key="2">
    <source>
        <dbReference type="Proteomes" id="UP000255265"/>
    </source>
</evidence>
<evidence type="ECO:0000313" key="1">
    <source>
        <dbReference type="EMBL" id="RDI17311.1"/>
    </source>
</evidence>
<organism evidence="1 2">
    <name type="scientific">Pseudacidovorax intermedius</name>
    <dbReference type="NCBI Taxonomy" id="433924"/>
    <lineage>
        <taxon>Bacteria</taxon>
        <taxon>Pseudomonadati</taxon>
        <taxon>Pseudomonadota</taxon>
        <taxon>Betaproteobacteria</taxon>
        <taxon>Burkholderiales</taxon>
        <taxon>Comamonadaceae</taxon>
        <taxon>Pseudacidovorax</taxon>
    </lineage>
</organism>
<dbReference type="OrthoDB" id="8654508at2"/>
<dbReference type="EMBL" id="QQAV01000017">
    <property type="protein sequence ID" value="RDI17311.1"/>
    <property type="molecule type" value="Genomic_DNA"/>
</dbReference>
<dbReference type="Proteomes" id="UP000255265">
    <property type="component" value="Unassembled WGS sequence"/>
</dbReference>
<gene>
    <name evidence="1" type="ORF">DFR41_11737</name>
</gene>
<keyword evidence="2" id="KW-1185">Reference proteome</keyword>
<dbReference type="AlphaFoldDB" id="A0A370F374"/>
<name>A0A370F374_9BURK</name>
<proteinExistence type="predicted"/>
<sequence length="202" mass="22783">MDFLALLALAALGLHLLKRRDQQRRIVLLGAKLAPYRIEPQMETLLDGYLRWLDEADEDRRRQIWQTLCATEQSLAEQLRRFAADVAGMEAPLAQVSKLPMWLPWAQPLLSGRLLFDVRRAFAIHAKGIAAVAANEPGLADKPRAFMMSAELLLLQHTCHWFCRSKAVASARLLARHGTSYEQVLASVSPRTRSDYLALIGR</sequence>
<accession>A0A370F374</accession>
<dbReference type="RefSeq" id="WP_017757774.1">
    <property type="nucleotide sequence ID" value="NZ_QQAV01000017.1"/>
</dbReference>
<protein>
    <submittedName>
        <fullName evidence="1">Uncharacterized protein</fullName>
    </submittedName>
</protein>
<dbReference type="STRING" id="433924.NS331_01785"/>
<comment type="caution">
    <text evidence="1">The sequence shown here is derived from an EMBL/GenBank/DDBJ whole genome shotgun (WGS) entry which is preliminary data.</text>
</comment>